<dbReference type="SUPFAM" id="SSF50630">
    <property type="entry name" value="Acid proteases"/>
    <property type="match status" value="1"/>
</dbReference>
<dbReference type="RefSeq" id="XP_062798822.1">
    <property type="nucleotide sequence ID" value="XM_062947613.1"/>
</dbReference>
<feature type="compositionally biased region" description="Low complexity" evidence="1">
    <location>
        <begin position="550"/>
        <end position="559"/>
    </location>
</feature>
<feature type="compositionally biased region" description="Low complexity" evidence="1">
    <location>
        <begin position="613"/>
        <end position="640"/>
    </location>
</feature>
<evidence type="ECO:0008006" key="5">
    <source>
        <dbReference type="Google" id="ProtNLM"/>
    </source>
</evidence>
<feature type="transmembrane region" description="Helical" evidence="2">
    <location>
        <begin position="569"/>
        <end position="588"/>
    </location>
</feature>
<dbReference type="GeneID" id="87968478"/>
<reference evidence="3 4" key="1">
    <citation type="journal article" date="2023" name="bioRxiv">
        <title>High-quality genome assemblies of four members of thePodospora anserinaspecies complex.</title>
        <authorList>
            <person name="Ament-Velasquez S.L."/>
            <person name="Vogan A.A."/>
            <person name="Wallerman O."/>
            <person name="Hartmann F."/>
            <person name="Gautier V."/>
            <person name="Silar P."/>
            <person name="Giraud T."/>
            <person name="Johannesson H."/>
        </authorList>
    </citation>
    <scope>NUCLEOTIDE SEQUENCE [LARGE SCALE GENOMIC DNA]</scope>
    <source>
        <strain evidence="3 4">CBS 124.78</strain>
    </source>
</reference>
<dbReference type="Gene3D" id="2.40.70.10">
    <property type="entry name" value="Acid Proteases"/>
    <property type="match status" value="1"/>
</dbReference>
<evidence type="ECO:0000256" key="2">
    <source>
        <dbReference type="SAM" id="Phobius"/>
    </source>
</evidence>
<evidence type="ECO:0000256" key="1">
    <source>
        <dbReference type="SAM" id="MobiDB-lite"/>
    </source>
</evidence>
<name>A0ABR0I5E5_9PEZI</name>
<organism evidence="3 4">
    <name type="scientific">Podospora pseudoanserina</name>
    <dbReference type="NCBI Taxonomy" id="2609844"/>
    <lineage>
        <taxon>Eukaryota</taxon>
        <taxon>Fungi</taxon>
        <taxon>Dikarya</taxon>
        <taxon>Ascomycota</taxon>
        <taxon>Pezizomycotina</taxon>
        <taxon>Sordariomycetes</taxon>
        <taxon>Sordariomycetidae</taxon>
        <taxon>Sordariales</taxon>
        <taxon>Podosporaceae</taxon>
        <taxon>Podospora</taxon>
    </lineage>
</organism>
<feature type="region of interest" description="Disordered" evidence="1">
    <location>
        <begin position="536"/>
        <end position="563"/>
    </location>
</feature>
<proteinExistence type="predicted"/>
<keyword evidence="2" id="KW-0472">Membrane</keyword>
<gene>
    <name evidence="3" type="ORF">QC764_503610</name>
</gene>
<dbReference type="InterPro" id="IPR021109">
    <property type="entry name" value="Peptidase_aspartic_dom_sf"/>
</dbReference>
<keyword evidence="2" id="KW-0812">Transmembrane</keyword>
<protein>
    <recommendedName>
        <fullName evidence="5">Peptidase A1 domain-containing protein</fullName>
    </recommendedName>
</protein>
<dbReference type="Proteomes" id="UP001323617">
    <property type="component" value="Unassembled WGS sequence"/>
</dbReference>
<accession>A0ABR0I5E5</accession>
<feature type="region of interest" description="Disordered" evidence="1">
    <location>
        <begin position="607"/>
        <end position="662"/>
    </location>
</feature>
<sequence length="662" mass="74056">MISKAVVPSPVAAERMPLLAPHYKMGFRNLRAIQLPVALLALVQLGCCQDTTEILVEKLQWTAPRKELTAHFLENTNGPWEQLSTLLGTYDLSNITKDQIILPMYPSPWTNISTIWWTRVVDYQKMEEFSRESRWVTGYFASSWDPSIQAGARLPDWDLSMPYGNGNFTEFLHVKTPLIALNHSRLYLEAEIAIEFTHGDMLALAPPGDGEPDSRGIIQQVKDAGRIRSNSFGLYVGRPDWKLPSKMFLGGYDSNRIEGDFLMFDTMDQPEFVHQGYLPRLYLSDVTLGSFEKSRDGFAFDWATRESPNRTIMGEISESSRMTNLSLLQLPRPAAPERRQFFEVEGHIPGAALVVPDPTIPHIYLPPNTCDNAAKDLPIHWDDRLKLWLWDTSDPGYKRLMKAPAYMGFTLQNAFSPGSVKVKSLTIQVPLWLLDIEMDTRLNGIDAKLRYFPCKSAEAREGYYKLGRAFLQSAFLGVNYDDNLFYMAQTIGPDVFDPKERLISFRPEFQVHAGKHDRDAEWIQYWASYWNRDDDDRGSGSTGSGGPTGSTGVSGSSSDSGRREMTGPILGIVAGCLVVITVGCAFYVRHKRRAKLTELDRELIRSDNGTAGGRVSRSAAATASRPVATTASPPAAAPTSNRVATPPVYKEEPDEAPPPYRP</sequence>
<keyword evidence="2" id="KW-1133">Transmembrane helix</keyword>
<evidence type="ECO:0000313" key="4">
    <source>
        <dbReference type="Proteomes" id="UP001323617"/>
    </source>
</evidence>
<keyword evidence="4" id="KW-1185">Reference proteome</keyword>
<dbReference type="EMBL" id="JAFFHC010000005">
    <property type="protein sequence ID" value="KAK4675352.1"/>
    <property type="molecule type" value="Genomic_DNA"/>
</dbReference>
<evidence type="ECO:0000313" key="3">
    <source>
        <dbReference type="EMBL" id="KAK4675352.1"/>
    </source>
</evidence>
<comment type="caution">
    <text evidence="3">The sequence shown here is derived from an EMBL/GenBank/DDBJ whole genome shotgun (WGS) entry which is preliminary data.</text>
</comment>
<feature type="compositionally biased region" description="Gly residues" evidence="1">
    <location>
        <begin position="540"/>
        <end position="549"/>
    </location>
</feature>